<keyword evidence="5 7" id="KW-1133">Transmembrane helix</keyword>
<feature type="transmembrane region" description="Helical" evidence="7">
    <location>
        <begin position="50"/>
        <end position="73"/>
    </location>
</feature>
<keyword evidence="3" id="KW-1003">Cell membrane</keyword>
<dbReference type="PANTHER" id="PTHR40074">
    <property type="entry name" value="O-ACETYLTRANSFERASE WECH"/>
    <property type="match status" value="1"/>
</dbReference>
<dbReference type="PANTHER" id="PTHR40074:SF2">
    <property type="entry name" value="O-ACETYLTRANSFERASE WECH"/>
    <property type="match status" value="1"/>
</dbReference>
<evidence type="ECO:0000313" key="9">
    <source>
        <dbReference type="EMBL" id="MFD2908595.1"/>
    </source>
</evidence>
<keyword evidence="10" id="KW-1185">Reference proteome</keyword>
<protein>
    <submittedName>
        <fullName evidence="9">Acyltransferase family protein</fullName>
    </submittedName>
</protein>
<keyword evidence="4 7" id="KW-0812">Transmembrane</keyword>
<dbReference type="GO" id="GO:0016746">
    <property type="term" value="F:acyltransferase activity"/>
    <property type="evidence" value="ECO:0007669"/>
    <property type="project" value="UniProtKB-KW"/>
</dbReference>
<feature type="domain" description="Acyltransferase 3" evidence="8">
    <location>
        <begin position="15"/>
        <end position="327"/>
    </location>
</feature>
<keyword evidence="9" id="KW-0012">Acyltransferase</keyword>
<comment type="caution">
    <text evidence="9">The sequence shown here is derived from an EMBL/GenBank/DDBJ whole genome shotgun (WGS) entry which is preliminary data.</text>
</comment>
<evidence type="ECO:0000256" key="3">
    <source>
        <dbReference type="ARBA" id="ARBA00022475"/>
    </source>
</evidence>
<feature type="transmembrane region" description="Helical" evidence="7">
    <location>
        <begin position="310"/>
        <end position="335"/>
    </location>
</feature>
<dbReference type="InterPro" id="IPR002656">
    <property type="entry name" value="Acyl_transf_3_dom"/>
</dbReference>
<reference evidence="10" key="1">
    <citation type="journal article" date="2019" name="Int. J. Syst. Evol. Microbiol.">
        <title>The Global Catalogue of Microorganisms (GCM) 10K type strain sequencing project: providing services to taxonomists for standard genome sequencing and annotation.</title>
        <authorList>
            <consortium name="The Broad Institute Genomics Platform"/>
            <consortium name="The Broad Institute Genome Sequencing Center for Infectious Disease"/>
            <person name="Wu L."/>
            <person name="Ma J."/>
        </authorList>
    </citation>
    <scope>NUCLEOTIDE SEQUENCE [LARGE SCALE GENOMIC DNA]</scope>
    <source>
        <strain evidence="10">KCTC 52644</strain>
    </source>
</reference>
<gene>
    <name evidence="9" type="ORF">ACFSX9_07580</name>
</gene>
<sequence>MNIYLSNKIKNISLLLMIMVVFLHSYNLDTKGLNQVLVNSKNFIWMIQNFISYGVTRIAVPFFFVISGFLFVFDGKISFLELVIKIKKRIRTVFVPFITWSLLGICFYLFLQQIPQTKFFFTNKLIYDYTIRDFFNVLIYKPIPYQLWFLRDLMVLMILSPLILYLIKSMRVILFTTVLVFWLLNYDSVFLTSEALLFFLAGITISENFKYFLEIKIKNLSLPIIWLFLLIMQLVCMFYDLKALSILCSKFAILIGIPSLWILYDVLSENFTFERKIEKITWATFFIYVFHEPFLSFIKKITFFVLGKNSIIIFINYFIAPIIVITISVFFAYFLKATLPVIYKILTGGR</sequence>
<evidence type="ECO:0000256" key="7">
    <source>
        <dbReference type="SAM" id="Phobius"/>
    </source>
</evidence>
<feature type="transmembrane region" description="Helical" evidence="7">
    <location>
        <begin position="148"/>
        <end position="167"/>
    </location>
</feature>
<evidence type="ECO:0000256" key="4">
    <source>
        <dbReference type="ARBA" id="ARBA00022692"/>
    </source>
</evidence>
<proteinExistence type="inferred from homology"/>
<dbReference type="EMBL" id="JBHUOL010000012">
    <property type="protein sequence ID" value="MFD2908595.1"/>
    <property type="molecule type" value="Genomic_DNA"/>
</dbReference>
<comment type="subcellular location">
    <subcellularLocation>
        <location evidence="1">Cell membrane</location>
        <topology evidence="1">Multi-pass membrane protein</topology>
    </subcellularLocation>
</comment>
<evidence type="ECO:0000256" key="1">
    <source>
        <dbReference type="ARBA" id="ARBA00004651"/>
    </source>
</evidence>
<dbReference type="RefSeq" id="WP_379806270.1">
    <property type="nucleotide sequence ID" value="NZ_JBHUOL010000012.1"/>
</dbReference>
<name>A0ABW5Z6V0_9FLAO</name>
<dbReference type="Proteomes" id="UP001597549">
    <property type="component" value="Unassembled WGS sequence"/>
</dbReference>
<evidence type="ECO:0000259" key="8">
    <source>
        <dbReference type="Pfam" id="PF01757"/>
    </source>
</evidence>
<accession>A0ABW5Z6V0</accession>
<evidence type="ECO:0000256" key="5">
    <source>
        <dbReference type="ARBA" id="ARBA00022989"/>
    </source>
</evidence>
<feature type="transmembrane region" description="Helical" evidence="7">
    <location>
        <begin position="251"/>
        <end position="268"/>
    </location>
</feature>
<feature type="transmembrane region" description="Helical" evidence="7">
    <location>
        <begin position="12"/>
        <end position="30"/>
    </location>
</feature>
<evidence type="ECO:0000256" key="2">
    <source>
        <dbReference type="ARBA" id="ARBA00007400"/>
    </source>
</evidence>
<keyword evidence="6 7" id="KW-0472">Membrane</keyword>
<keyword evidence="9" id="KW-0808">Transferase</keyword>
<evidence type="ECO:0000313" key="10">
    <source>
        <dbReference type="Proteomes" id="UP001597549"/>
    </source>
</evidence>
<comment type="similarity">
    <text evidence="2">Belongs to the acyltransferase 3 family.</text>
</comment>
<feature type="transmembrane region" description="Helical" evidence="7">
    <location>
        <begin position="280"/>
        <end position="298"/>
    </location>
</feature>
<organism evidence="9 10">
    <name type="scientific">Flavobacterium ardleyense</name>
    <dbReference type="NCBI Taxonomy" id="2038737"/>
    <lineage>
        <taxon>Bacteria</taxon>
        <taxon>Pseudomonadati</taxon>
        <taxon>Bacteroidota</taxon>
        <taxon>Flavobacteriia</taxon>
        <taxon>Flavobacteriales</taxon>
        <taxon>Flavobacteriaceae</taxon>
        <taxon>Flavobacterium</taxon>
    </lineage>
</organism>
<evidence type="ECO:0000256" key="6">
    <source>
        <dbReference type="ARBA" id="ARBA00023136"/>
    </source>
</evidence>
<feature type="transmembrane region" description="Helical" evidence="7">
    <location>
        <begin position="220"/>
        <end position="239"/>
    </location>
</feature>
<dbReference type="Pfam" id="PF01757">
    <property type="entry name" value="Acyl_transf_3"/>
    <property type="match status" value="1"/>
</dbReference>
<feature type="transmembrane region" description="Helical" evidence="7">
    <location>
        <begin position="179"/>
        <end position="200"/>
    </location>
</feature>
<feature type="transmembrane region" description="Helical" evidence="7">
    <location>
        <begin position="93"/>
        <end position="111"/>
    </location>
</feature>